<evidence type="ECO:0000313" key="1">
    <source>
        <dbReference type="EMBL" id="KAF6211996.1"/>
    </source>
</evidence>
<reference evidence="1" key="1">
    <citation type="journal article" date="2021" name="Mol. Ecol. Resour.">
        <title>Apolygus lucorum genome provides insights into omnivorousness and mesophyll feeding.</title>
        <authorList>
            <person name="Liu Y."/>
            <person name="Liu H."/>
            <person name="Wang H."/>
            <person name="Huang T."/>
            <person name="Liu B."/>
            <person name="Yang B."/>
            <person name="Yin L."/>
            <person name="Li B."/>
            <person name="Zhang Y."/>
            <person name="Zhang S."/>
            <person name="Jiang F."/>
            <person name="Zhang X."/>
            <person name="Ren Y."/>
            <person name="Wang B."/>
            <person name="Wang S."/>
            <person name="Lu Y."/>
            <person name="Wu K."/>
            <person name="Fan W."/>
            <person name="Wang G."/>
        </authorList>
    </citation>
    <scope>NUCLEOTIDE SEQUENCE</scope>
    <source>
        <strain evidence="1">12Hb</strain>
    </source>
</reference>
<organism evidence="1 2">
    <name type="scientific">Apolygus lucorum</name>
    <name type="common">Small green plant bug</name>
    <name type="synonym">Lygocoris lucorum</name>
    <dbReference type="NCBI Taxonomy" id="248454"/>
    <lineage>
        <taxon>Eukaryota</taxon>
        <taxon>Metazoa</taxon>
        <taxon>Ecdysozoa</taxon>
        <taxon>Arthropoda</taxon>
        <taxon>Hexapoda</taxon>
        <taxon>Insecta</taxon>
        <taxon>Pterygota</taxon>
        <taxon>Neoptera</taxon>
        <taxon>Paraneoptera</taxon>
        <taxon>Hemiptera</taxon>
        <taxon>Heteroptera</taxon>
        <taxon>Panheteroptera</taxon>
        <taxon>Cimicomorpha</taxon>
        <taxon>Miridae</taxon>
        <taxon>Mirini</taxon>
        <taxon>Apolygus</taxon>
    </lineage>
</organism>
<name>A0A8S9XV73_APOLU</name>
<sequence>MERIRVKRSVARRIFSRACIALEQELKKEEVDYEVACAKMKTVEYEAQKLFEIDEVMKVKLFAEKMDEEDQVKESEDMSDFRSKFFLYSGKFETYDRLRKEGRESVDEQSVVSVGQFNTKSKRNLMVEQMKYETDSEKSQYPFQGTVLGAQARQILERFPPPTGENCHNGYRKESVAKDDFRIRPYYRQLLNLVIQQAFSKTDISLSDIFDRLSAQLRALEYLGVTKEKYAAMVESCLPVDVLKAWRRFRVTPAAATIGSEKTPDFLKKKKLKDALQAEEQSRKESELSSLDNKDNSLWQKTKQLTRESVAIPPLKQNNRWITYIPS</sequence>
<protein>
    <submittedName>
        <fullName evidence="1">Uncharacterized protein</fullName>
    </submittedName>
</protein>
<accession>A0A8S9XV73</accession>
<dbReference type="OrthoDB" id="8243555at2759"/>
<dbReference type="AlphaFoldDB" id="A0A8S9XV73"/>
<gene>
    <name evidence="1" type="ORF">GE061_012514</name>
</gene>
<dbReference type="EMBL" id="WIXP02000004">
    <property type="protein sequence ID" value="KAF6211996.1"/>
    <property type="molecule type" value="Genomic_DNA"/>
</dbReference>
<comment type="caution">
    <text evidence="1">The sequence shown here is derived from an EMBL/GenBank/DDBJ whole genome shotgun (WGS) entry which is preliminary data.</text>
</comment>
<evidence type="ECO:0000313" key="2">
    <source>
        <dbReference type="Proteomes" id="UP000466442"/>
    </source>
</evidence>
<dbReference type="Proteomes" id="UP000466442">
    <property type="component" value="Unassembled WGS sequence"/>
</dbReference>
<keyword evidence="2" id="KW-1185">Reference proteome</keyword>
<proteinExistence type="predicted"/>